<evidence type="ECO:0000259" key="3">
    <source>
        <dbReference type="Pfam" id="PF00501"/>
    </source>
</evidence>
<organism evidence="5 6">
    <name type="scientific">Apiospora aurea</name>
    <dbReference type="NCBI Taxonomy" id="335848"/>
    <lineage>
        <taxon>Eukaryota</taxon>
        <taxon>Fungi</taxon>
        <taxon>Dikarya</taxon>
        <taxon>Ascomycota</taxon>
        <taxon>Pezizomycotina</taxon>
        <taxon>Sordariomycetes</taxon>
        <taxon>Xylariomycetidae</taxon>
        <taxon>Amphisphaeriales</taxon>
        <taxon>Apiosporaceae</taxon>
        <taxon>Apiospora</taxon>
    </lineage>
</organism>
<dbReference type="Proteomes" id="UP001391051">
    <property type="component" value="Unassembled WGS sequence"/>
</dbReference>
<keyword evidence="6" id="KW-1185">Reference proteome</keyword>
<gene>
    <name evidence="5" type="ORF">PG986_002330</name>
</gene>
<dbReference type="PROSITE" id="PS00012">
    <property type="entry name" value="PHOSPHOPANTETHEINE"/>
    <property type="match status" value="1"/>
</dbReference>
<accession>A0ABR1QZG0</accession>
<evidence type="ECO:0000256" key="1">
    <source>
        <dbReference type="ARBA" id="ARBA00022450"/>
    </source>
</evidence>
<dbReference type="PANTHER" id="PTHR43439">
    <property type="entry name" value="PHENYLACETATE-COENZYME A LIGASE"/>
    <property type="match status" value="1"/>
</dbReference>
<dbReference type="PROSITE" id="PS00455">
    <property type="entry name" value="AMP_BINDING"/>
    <property type="match status" value="1"/>
</dbReference>
<dbReference type="InterPro" id="IPR042099">
    <property type="entry name" value="ANL_N_sf"/>
</dbReference>
<dbReference type="Pfam" id="PF00501">
    <property type="entry name" value="AMP-binding"/>
    <property type="match status" value="1"/>
</dbReference>
<keyword evidence="1" id="KW-0596">Phosphopantetheine</keyword>
<dbReference type="SUPFAM" id="SSF56801">
    <property type="entry name" value="Acetyl-CoA synthetase-like"/>
    <property type="match status" value="1"/>
</dbReference>
<comment type="caution">
    <text evidence="5">The sequence shown here is derived from an EMBL/GenBank/DDBJ whole genome shotgun (WGS) entry which is preliminary data.</text>
</comment>
<dbReference type="Gene3D" id="3.40.50.12780">
    <property type="entry name" value="N-terminal domain of ligase-like"/>
    <property type="match status" value="1"/>
</dbReference>
<evidence type="ECO:0000256" key="2">
    <source>
        <dbReference type="ARBA" id="ARBA00022553"/>
    </source>
</evidence>
<protein>
    <recommendedName>
        <fullName evidence="7">Carrier domain-containing protein</fullName>
    </recommendedName>
</protein>
<dbReference type="InterPro" id="IPR036291">
    <property type="entry name" value="NAD(P)-bd_dom_sf"/>
</dbReference>
<evidence type="ECO:0000313" key="6">
    <source>
        <dbReference type="Proteomes" id="UP001391051"/>
    </source>
</evidence>
<dbReference type="PANTHER" id="PTHR43439:SF2">
    <property type="entry name" value="ENZYME, PUTATIVE (JCVI)-RELATED"/>
    <property type="match status" value="1"/>
</dbReference>
<dbReference type="SUPFAM" id="SSF51735">
    <property type="entry name" value="NAD(P)-binding Rossmann-fold domains"/>
    <property type="match status" value="1"/>
</dbReference>
<dbReference type="InterPro" id="IPR036736">
    <property type="entry name" value="ACP-like_sf"/>
</dbReference>
<evidence type="ECO:0008006" key="7">
    <source>
        <dbReference type="Google" id="ProtNLM"/>
    </source>
</evidence>
<dbReference type="Gene3D" id="1.10.1200.10">
    <property type="entry name" value="ACP-like"/>
    <property type="match status" value="1"/>
</dbReference>
<dbReference type="InterPro" id="IPR051414">
    <property type="entry name" value="Adenylate-forming_Reductase"/>
</dbReference>
<feature type="domain" description="Thioester reductase (TE)" evidence="4">
    <location>
        <begin position="709"/>
        <end position="949"/>
    </location>
</feature>
<reference evidence="5 6" key="1">
    <citation type="submission" date="2023-01" db="EMBL/GenBank/DDBJ databases">
        <title>Analysis of 21 Apiospora genomes using comparative genomics revels a genus with tremendous synthesis potential of carbohydrate active enzymes and secondary metabolites.</title>
        <authorList>
            <person name="Sorensen T."/>
        </authorList>
    </citation>
    <scope>NUCLEOTIDE SEQUENCE [LARGE SCALE GENOMIC DNA]</scope>
    <source>
        <strain evidence="5 6">CBS 24483</strain>
    </source>
</reference>
<evidence type="ECO:0000259" key="4">
    <source>
        <dbReference type="Pfam" id="PF07993"/>
    </source>
</evidence>
<keyword evidence="2" id="KW-0597">Phosphoprotein</keyword>
<dbReference type="InterPro" id="IPR006162">
    <property type="entry name" value="Ppantetheine_attach_site"/>
</dbReference>
<dbReference type="InterPro" id="IPR013120">
    <property type="entry name" value="FAR_NAD-bd"/>
</dbReference>
<feature type="domain" description="AMP-dependent synthetase/ligase" evidence="3">
    <location>
        <begin position="24"/>
        <end position="315"/>
    </location>
</feature>
<dbReference type="Gene3D" id="3.40.50.720">
    <property type="entry name" value="NAD(P)-binding Rossmann-like Domain"/>
    <property type="match status" value="1"/>
</dbReference>
<dbReference type="RefSeq" id="XP_066707445.1">
    <property type="nucleotide sequence ID" value="XM_066838552.1"/>
</dbReference>
<dbReference type="EMBL" id="JAQQWE010000001">
    <property type="protein sequence ID" value="KAK7968053.1"/>
    <property type="molecule type" value="Genomic_DNA"/>
</dbReference>
<proteinExistence type="predicted"/>
<name>A0ABR1QZG0_9PEZI</name>
<sequence>MGRANEAAGPQYGRRLIPNVIDQLARDEPDREAFQIPRSQNPQDGWTSVTFRQYADAISLQAHEIVKSCGKAPDGAFPTLAYIGSQDARYVVFLVSAVKAGYQALFVSTRNAAGGQLSLFAETGCHVLFCDGSYKSAADAWRREREMAVVEVKPCEAWFGGADVQHFPYDKTFDEAEWDPLCVLHTSGSTGHPKPVVVRNGMIAIGDACHNLGEWQGCQHWVRAWMEGSKRHFIPMPLFHAAALYVYIISVIWWKTPVALGLGDRALTADLATECLRNLEVESAALPPSVLEEMSQDSQGLDALRKLKMVPIGGELRAIDFALGSLAGDVGDYLVRSGVVLCNLLNSTEFTPFPLYFQTRPELWQYFVINSELFGCDWRAAGGNVYELVVVRKGKHPGLQGFFYTFPDLDEVSTHDLFEPHPTLPNHWKYRGRADHILVFSNGEKLNPVTMEGIVQAHPAVKGALVVAGASRFQPGLLIEPITQPCGESEERALIEELWPQVARANRETVAHGQVAKEFVAVTAPGKAFCRAGKGTVQRAATLAAHAREIEQLYQRAERALPSDGPLPLLDRDPAALGRWIVRVLMPHMRGGADMDHDTNFFSAGMDSLQVLNAARKLRAGLEAAGHSGLSLSHVSRGIYNHPTAGRLSGYVRGLVFGPGDGATLEDADAESREVDVMRSLYERYTRDLGKSDVPKRPEAPRDNQVVLLTGSTGTLGAELLDRLLRSPTVARVVCLNRAGDGGRKQQVKAMKARGSAGLDLDRVEFHHMQVSEARLGLPDHVYSRLLVEVARVIHCAWPVNFNLSTESFEPHLCGVRRLCDFASAAARRVAVLFLSSVSTADKWDPSHGPVPEQRIQEWSLPSNGYGRSKMLGSLILEDAGIVCDFPAASIRIGQIAGSESESESGGPWNANEWLPSIIASSLHLSALPGDLGRANRVDWVPLERVAKLVAEISCGVESGLSMHAEEQTHGYFHCVNPSSTTWQDLLPAVRGFYGNRVQDVVSFREWVARLEASQADGDGEAETTLGNPGLKLIDTYRSMVADPASPNVVFAMARTNECHGAMRGSQAITPELMRHWCRQWGF</sequence>
<dbReference type="GeneID" id="92071614"/>
<dbReference type="Pfam" id="PF23562">
    <property type="entry name" value="AMP-binding_C_3"/>
    <property type="match status" value="1"/>
</dbReference>
<dbReference type="InterPro" id="IPR000873">
    <property type="entry name" value="AMP-dep_synth/lig_dom"/>
</dbReference>
<dbReference type="InterPro" id="IPR020845">
    <property type="entry name" value="AMP-binding_CS"/>
</dbReference>
<evidence type="ECO:0000313" key="5">
    <source>
        <dbReference type="EMBL" id="KAK7968053.1"/>
    </source>
</evidence>
<dbReference type="Pfam" id="PF07993">
    <property type="entry name" value="NAD_binding_4"/>
    <property type="match status" value="1"/>
</dbReference>